<dbReference type="PANTHER" id="PTHR39175:SF1">
    <property type="entry name" value="FAMILY PROTEIN, PUTATIVE (AFU_ORTHOLOGUE AFUA_3G15060)-RELATED"/>
    <property type="match status" value="1"/>
</dbReference>
<dbReference type="OrthoDB" id="9813630at2"/>
<reference evidence="2 3" key="1">
    <citation type="submission" date="2016-10" db="EMBL/GenBank/DDBJ databases">
        <authorList>
            <person name="de Groot N.N."/>
        </authorList>
    </citation>
    <scope>NUCLEOTIDE SEQUENCE [LARGE SCALE GENOMIC DNA]</scope>
    <source>
        <strain evidence="2 3">DSM 45610</strain>
    </source>
</reference>
<dbReference type="InterPro" id="IPR029068">
    <property type="entry name" value="Glyas_Bleomycin-R_OHBP_Dase"/>
</dbReference>
<dbReference type="SUPFAM" id="SSF54593">
    <property type="entry name" value="Glyoxalase/Bleomycin resistance protein/Dihydroxybiphenyl dioxygenase"/>
    <property type="match status" value="1"/>
</dbReference>
<protein>
    <submittedName>
        <fullName evidence="2">Catechol 2,3-dioxygenase</fullName>
    </submittedName>
</protein>
<accession>A0A1H3BBV1</accession>
<dbReference type="PROSITE" id="PS51819">
    <property type="entry name" value="VOC"/>
    <property type="match status" value="1"/>
</dbReference>
<dbReference type="Proteomes" id="UP000198534">
    <property type="component" value="Unassembled WGS sequence"/>
</dbReference>
<name>A0A1H3BBV1_9BACL</name>
<feature type="domain" description="VOC" evidence="1">
    <location>
        <begin position="5"/>
        <end position="120"/>
    </location>
</feature>
<sequence length="121" mass="13767">MKPLRLHHVQITVPKGTEEEARRFYCSVLGLTEVSKPDSLAGRGGFWLLLGDVEIHVGTEDGVNRQQTKVHLAYEVKELSSWREKLEQAGAVILDSIPIPGYDRFELRDPFGNRLELIERI</sequence>
<keyword evidence="3" id="KW-1185">Reference proteome</keyword>
<dbReference type="PANTHER" id="PTHR39175">
    <property type="entry name" value="FAMILY PROTEIN, PUTATIVE (AFU_ORTHOLOGUE AFUA_3G15060)-RELATED"/>
    <property type="match status" value="1"/>
</dbReference>
<dbReference type="InterPro" id="IPR004360">
    <property type="entry name" value="Glyas_Fos-R_dOase_dom"/>
</dbReference>
<proteinExistence type="predicted"/>
<keyword evidence="2" id="KW-0560">Oxidoreductase</keyword>
<evidence type="ECO:0000259" key="1">
    <source>
        <dbReference type="PROSITE" id="PS51819"/>
    </source>
</evidence>
<evidence type="ECO:0000313" key="3">
    <source>
        <dbReference type="Proteomes" id="UP000198534"/>
    </source>
</evidence>
<evidence type="ECO:0000313" key="2">
    <source>
        <dbReference type="EMBL" id="SDX39417.1"/>
    </source>
</evidence>
<dbReference type="EMBL" id="FNNQ01000016">
    <property type="protein sequence ID" value="SDX39417.1"/>
    <property type="molecule type" value="Genomic_DNA"/>
</dbReference>
<dbReference type="STRING" id="1048340.SAMN05444487_11647"/>
<dbReference type="Gene3D" id="3.10.180.10">
    <property type="entry name" value="2,3-Dihydroxybiphenyl 1,2-Dioxygenase, domain 1"/>
    <property type="match status" value="1"/>
</dbReference>
<dbReference type="Pfam" id="PF00903">
    <property type="entry name" value="Glyoxalase"/>
    <property type="match status" value="1"/>
</dbReference>
<dbReference type="AlphaFoldDB" id="A0A1H3BBV1"/>
<dbReference type="InterPro" id="IPR037523">
    <property type="entry name" value="VOC_core"/>
</dbReference>
<dbReference type="RefSeq" id="WP_091742362.1">
    <property type="nucleotide sequence ID" value="NZ_FNNQ01000016.1"/>
</dbReference>
<dbReference type="GO" id="GO:0051213">
    <property type="term" value="F:dioxygenase activity"/>
    <property type="evidence" value="ECO:0007669"/>
    <property type="project" value="UniProtKB-KW"/>
</dbReference>
<organism evidence="2 3">
    <name type="scientific">Marininema mesophilum</name>
    <dbReference type="NCBI Taxonomy" id="1048340"/>
    <lineage>
        <taxon>Bacteria</taxon>
        <taxon>Bacillati</taxon>
        <taxon>Bacillota</taxon>
        <taxon>Bacilli</taxon>
        <taxon>Bacillales</taxon>
        <taxon>Thermoactinomycetaceae</taxon>
        <taxon>Marininema</taxon>
    </lineage>
</organism>
<keyword evidence="2" id="KW-0223">Dioxygenase</keyword>
<gene>
    <name evidence="2" type="ORF">SAMN05444487_11647</name>
</gene>